<accession>A0A2V2L6T7</accession>
<dbReference type="Proteomes" id="UP000245680">
    <property type="component" value="Unassembled WGS sequence"/>
</dbReference>
<dbReference type="Gene3D" id="3.10.620.30">
    <property type="match status" value="1"/>
</dbReference>
<dbReference type="Gene3D" id="2.60.40.2250">
    <property type="match status" value="1"/>
</dbReference>
<dbReference type="SUPFAM" id="SSF54001">
    <property type="entry name" value="Cysteine proteinases"/>
    <property type="match status" value="1"/>
</dbReference>
<comment type="caution">
    <text evidence="2">The sequence shown here is derived from an EMBL/GenBank/DDBJ whole genome shotgun (WGS) entry which is preliminary data.</text>
</comment>
<proteinExistence type="predicted"/>
<gene>
    <name evidence="2" type="ORF">DKT77_18495</name>
</gene>
<dbReference type="Pfam" id="PF01841">
    <property type="entry name" value="Transglut_core"/>
    <property type="match status" value="1"/>
</dbReference>
<dbReference type="SMART" id="SM00460">
    <property type="entry name" value="TGc"/>
    <property type="match status" value="1"/>
</dbReference>
<dbReference type="InterPro" id="IPR002931">
    <property type="entry name" value="Transglutaminase-like"/>
</dbReference>
<organism evidence="2 3">
    <name type="scientific">Meridianimarinicoccus roseus</name>
    <dbReference type="NCBI Taxonomy" id="2072018"/>
    <lineage>
        <taxon>Bacteria</taxon>
        <taxon>Pseudomonadati</taxon>
        <taxon>Pseudomonadota</taxon>
        <taxon>Alphaproteobacteria</taxon>
        <taxon>Rhodobacterales</taxon>
        <taxon>Paracoccaceae</taxon>
        <taxon>Meridianimarinicoccus</taxon>
    </lineage>
</organism>
<dbReference type="InterPro" id="IPR038765">
    <property type="entry name" value="Papain-like_cys_pep_sf"/>
</dbReference>
<dbReference type="OrthoDB" id="5438043at2"/>
<keyword evidence="3" id="KW-1185">Reference proteome</keyword>
<name>A0A2V2L6T7_9RHOB</name>
<dbReference type="PANTHER" id="PTHR33490">
    <property type="entry name" value="BLR5614 PROTEIN-RELATED"/>
    <property type="match status" value="1"/>
</dbReference>
<dbReference type="RefSeq" id="WP_109813132.1">
    <property type="nucleotide sequence ID" value="NZ_QGKU01000060.1"/>
</dbReference>
<dbReference type="PANTHER" id="PTHR33490:SF12">
    <property type="entry name" value="BLL5557 PROTEIN"/>
    <property type="match status" value="1"/>
</dbReference>
<reference evidence="2 3" key="1">
    <citation type="submission" date="2018-05" db="EMBL/GenBank/DDBJ databases">
        <title>Rhodobacteraceae gen. nov., sp. nov. isolated from sea water.</title>
        <authorList>
            <person name="Ren Y."/>
        </authorList>
    </citation>
    <scope>NUCLEOTIDE SEQUENCE [LARGE SCALE GENOMIC DNA]</scope>
    <source>
        <strain evidence="2 3">TG-679</strain>
    </source>
</reference>
<protein>
    <submittedName>
        <fullName evidence="2">Transglutaminase</fullName>
    </submittedName>
</protein>
<evidence type="ECO:0000313" key="3">
    <source>
        <dbReference type="Proteomes" id="UP000245680"/>
    </source>
</evidence>
<dbReference type="AlphaFoldDB" id="A0A2V2L6T7"/>
<evidence type="ECO:0000313" key="2">
    <source>
        <dbReference type="EMBL" id="PWR01148.1"/>
    </source>
</evidence>
<dbReference type="EMBL" id="QGKU01000060">
    <property type="protein sequence ID" value="PWR01148.1"/>
    <property type="molecule type" value="Genomic_DNA"/>
</dbReference>
<feature type="domain" description="Transglutaminase-like" evidence="1">
    <location>
        <begin position="158"/>
        <end position="218"/>
    </location>
</feature>
<sequence>MLIHIDVTMSYRLDLGRSVLLAIEAAQTAGQSVLSDRLDCGGAWPRHIPGEAGIGRRIHIGLDGPMMQLGYAATVDVTRPATALEPLREHPVHDLPAEALPFLRPSRYCQSDMFGVFVARRFGALSGGTKIAAIRDWVGQEMTYVPDASSSATTVLDTFATREGVCRDYAHMVCALARAANIPARYASVYAPDVVPPDFHAVAQVWLEGDWHLVDATGMSRPDDTVVITAGRDACDVAFMETVQNAQFVAQSVLVSRGNTGAAFG</sequence>
<evidence type="ECO:0000259" key="1">
    <source>
        <dbReference type="SMART" id="SM00460"/>
    </source>
</evidence>